<keyword evidence="9" id="KW-0804">Transcription</keyword>
<keyword evidence="15" id="KW-1185">Reference proteome</keyword>
<evidence type="ECO:0000256" key="6">
    <source>
        <dbReference type="ARBA" id="ARBA00023002"/>
    </source>
</evidence>
<evidence type="ECO:0000313" key="15">
    <source>
        <dbReference type="Proteomes" id="UP000791440"/>
    </source>
</evidence>
<protein>
    <recommendedName>
        <fullName evidence="13">JmjC domain-containing protein</fullName>
    </recommendedName>
</protein>
<proteinExistence type="inferred from homology"/>
<comment type="caution">
    <text evidence="14">The sequence shown here is derived from an EMBL/GenBank/DDBJ whole genome shotgun (WGS) entry which is preliminary data.</text>
</comment>
<comment type="subcellular location">
    <subcellularLocation>
        <location evidence="2">Nucleus</location>
    </subcellularLocation>
</comment>
<dbReference type="EMBL" id="JH668289">
    <property type="protein sequence ID" value="KAG6441906.1"/>
    <property type="molecule type" value="Genomic_DNA"/>
</dbReference>
<dbReference type="Gene3D" id="2.60.120.650">
    <property type="entry name" value="Cupin"/>
    <property type="match status" value="1"/>
</dbReference>
<comment type="cofactor">
    <cofactor evidence="1">
        <name>Fe(2+)</name>
        <dbReference type="ChEBI" id="CHEBI:29033"/>
    </cofactor>
</comment>
<dbReference type="GO" id="GO:0005634">
    <property type="term" value="C:nucleus"/>
    <property type="evidence" value="ECO:0007669"/>
    <property type="project" value="UniProtKB-SubCell"/>
</dbReference>
<feature type="compositionally biased region" description="Basic residues" evidence="12">
    <location>
        <begin position="367"/>
        <end position="376"/>
    </location>
</feature>
<evidence type="ECO:0000256" key="5">
    <source>
        <dbReference type="ARBA" id="ARBA00022964"/>
    </source>
</evidence>
<keyword evidence="4" id="KW-0156">Chromatin regulator</keyword>
<evidence type="ECO:0000256" key="12">
    <source>
        <dbReference type="SAM" id="MobiDB-lite"/>
    </source>
</evidence>
<dbReference type="GO" id="GO:0005737">
    <property type="term" value="C:cytoplasm"/>
    <property type="evidence" value="ECO:0007669"/>
    <property type="project" value="TreeGrafter"/>
</dbReference>
<dbReference type="InterPro" id="IPR003347">
    <property type="entry name" value="JmjC_dom"/>
</dbReference>
<feature type="domain" description="JmjC" evidence="13">
    <location>
        <begin position="136"/>
        <end position="300"/>
    </location>
</feature>
<dbReference type="SMART" id="SM00558">
    <property type="entry name" value="JmjC"/>
    <property type="match status" value="1"/>
</dbReference>
<feature type="compositionally biased region" description="Low complexity" evidence="12">
    <location>
        <begin position="335"/>
        <end position="354"/>
    </location>
</feature>
<keyword evidence="5" id="KW-0223">Dioxygenase</keyword>
<evidence type="ECO:0000256" key="9">
    <source>
        <dbReference type="ARBA" id="ARBA00023163"/>
    </source>
</evidence>
<evidence type="ECO:0000256" key="3">
    <source>
        <dbReference type="ARBA" id="ARBA00022723"/>
    </source>
</evidence>
<keyword evidence="7" id="KW-0408">Iron</keyword>
<evidence type="ECO:0000256" key="10">
    <source>
        <dbReference type="ARBA" id="ARBA00023242"/>
    </source>
</evidence>
<evidence type="ECO:0000256" key="8">
    <source>
        <dbReference type="ARBA" id="ARBA00023015"/>
    </source>
</evidence>
<dbReference type="GO" id="GO:0046872">
    <property type="term" value="F:metal ion binding"/>
    <property type="evidence" value="ECO:0007669"/>
    <property type="project" value="UniProtKB-KW"/>
</dbReference>
<keyword evidence="6" id="KW-0560">Oxidoreductase</keyword>
<dbReference type="PANTHER" id="PTHR12480:SF32">
    <property type="entry name" value="BIFUNCTIONAL ARGININE DEMETHYLASE AND LYSYL-HYDROXYLASE JMJD6"/>
    <property type="match status" value="1"/>
</dbReference>
<sequence>MCVSCQNYITYILQELADKYQWTALKYYNNFDEYLKCNDNVDRISETEVSPEEFIEKYEKIYKPVVITNVQTNWKANYKWTLDRLAKKYRNQKFKCGEDNEGYSVKLKMKYYVEYMRTTTDDSPLYIFDSSFGEHLRRKKLLEDYEVPTYFRDDLFKYCGEERRPPYRWFVMGPQRSGTGIHIDPLGTSAWNALVFGHKRWCLFPTQTPRELIKVTGAMGGKQRDEAITWFRLIYPKTQLDSWPKEFKPVEILQKPGETVFVPGGWWHVVLNLDETVAVTQNFCSRTNFPVVWHKTVRGRPKLSKKWLKALETKEPDLYRVASSMDLSQGTGVASDSSSNSSSSSSDSDTSSSDSSEEDSGQESITAHKKKRRRKA</sequence>
<organism evidence="14 15">
    <name type="scientific">Manduca sexta</name>
    <name type="common">Tobacco hawkmoth</name>
    <name type="synonym">Tobacco hornworm</name>
    <dbReference type="NCBI Taxonomy" id="7130"/>
    <lineage>
        <taxon>Eukaryota</taxon>
        <taxon>Metazoa</taxon>
        <taxon>Ecdysozoa</taxon>
        <taxon>Arthropoda</taxon>
        <taxon>Hexapoda</taxon>
        <taxon>Insecta</taxon>
        <taxon>Pterygota</taxon>
        <taxon>Neoptera</taxon>
        <taxon>Endopterygota</taxon>
        <taxon>Lepidoptera</taxon>
        <taxon>Glossata</taxon>
        <taxon>Ditrysia</taxon>
        <taxon>Bombycoidea</taxon>
        <taxon>Sphingidae</taxon>
        <taxon>Sphinginae</taxon>
        <taxon>Sphingini</taxon>
        <taxon>Manduca</taxon>
    </lineage>
</organism>
<reference evidence="14" key="1">
    <citation type="journal article" date="2016" name="Insect Biochem. Mol. Biol.">
        <title>Multifaceted biological insights from a draft genome sequence of the tobacco hornworm moth, Manduca sexta.</title>
        <authorList>
            <person name="Kanost M.R."/>
            <person name="Arrese E.L."/>
            <person name="Cao X."/>
            <person name="Chen Y.R."/>
            <person name="Chellapilla S."/>
            <person name="Goldsmith M.R."/>
            <person name="Grosse-Wilde E."/>
            <person name="Heckel D.G."/>
            <person name="Herndon N."/>
            <person name="Jiang H."/>
            <person name="Papanicolaou A."/>
            <person name="Qu J."/>
            <person name="Soulages J.L."/>
            <person name="Vogel H."/>
            <person name="Walters J."/>
            <person name="Waterhouse R.M."/>
            <person name="Ahn S.J."/>
            <person name="Almeida F.C."/>
            <person name="An C."/>
            <person name="Aqrawi P."/>
            <person name="Bretschneider A."/>
            <person name="Bryant W.B."/>
            <person name="Bucks S."/>
            <person name="Chao H."/>
            <person name="Chevignon G."/>
            <person name="Christen J.M."/>
            <person name="Clarke D.F."/>
            <person name="Dittmer N.T."/>
            <person name="Ferguson L.C.F."/>
            <person name="Garavelou S."/>
            <person name="Gordon K.H.J."/>
            <person name="Gunaratna R.T."/>
            <person name="Han Y."/>
            <person name="Hauser F."/>
            <person name="He Y."/>
            <person name="Heidel-Fischer H."/>
            <person name="Hirsh A."/>
            <person name="Hu Y."/>
            <person name="Jiang H."/>
            <person name="Kalra D."/>
            <person name="Klinner C."/>
            <person name="Konig C."/>
            <person name="Kovar C."/>
            <person name="Kroll A.R."/>
            <person name="Kuwar S.S."/>
            <person name="Lee S.L."/>
            <person name="Lehman R."/>
            <person name="Li K."/>
            <person name="Li Z."/>
            <person name="Liang H."/>
            <person name="Lovelace S."/>
            <person name="Lu Z."/>
            <person name="Mansfield J.H."/>
            <person name="McCulloch K.J."/>
            <person name="Mathew T."/>
            <person name="Morton B."/>
            <person name="Muzny D.M."/>
            <person name="Neunemann D."/>
            <person name="Ongeri F."/>
            <person name="Pauchet Y."/>
            <person name="Pu L.L."/>
            <person name="Pyrousis I."/>
            <person name="Rao X.J."/>
            <person name="Redding A."/>
            <person name="Roesel C."/>
            <person name="Sanchez-Gracia A."/>
            <person name="Schaack S."/>
            <person name="Shukla A."/>
            <person name="Tetreau G."/>
            <person name="Wang Y."/>
            <person name="Xiong G.H."/>
            <person name="Traut W."/>
            <person name="Walsh T.K."/>
            <person name="Worley K.C."/>
            <person name="Wu D."/>
            <person name="Wu W."/>
            <person name="Wu Y.Q."/>
            <person name="Zhang X."/>
            <person name="Zou Z."/>
            <person name="Zucker H."/>
            <person name="Briscoe A.D."/>
            <person name="Burmester T."/>
            <person name="Clem R.J."/>
            <person name="Feyereisen R."/>
            <person name="Grimmelikhuijzen C.J.P."/>
            <person name="Hamodrakas S.J."/>
            <person name="Hansson B.S."/>
            <person name="Huguet E."/>
            <person name="Jermiin L.S."/>
            <person name="Lan Q."/>
            <person name="Lehman H.K."/>
            <person name="Lorenzen M."/>
            <person name="Merzendorfer H."/>
            <person name="Michalopoulos I."/>
            <person name="Morton D.B."/>
            <person name="Muthukrishnan S."/>
            <person name="Oakeshott J.G."/>
            <person name="Palmer W."/>
            <person name="Park Y."/>
            <person name="Passarelli A.L."/>
            <person name="Rozas J."/>
            <person name="Schwartz L.M."/>
            <person name="Smith W."/>
            <person name="Southgate A."/>
            <person name="Vilcinskas A."/>
            <person name="Vogt R."/>
            <person name="Wang P."/>
            <person name="Werren J."/>
            <person name="Yu X.Q."/>
            <person name="Zhou J.J."/>
            <person name="Brown S.J."/>
            <person name="Scherer S.E."/>
            <person name="Richards S."/>
            <person name="Blissard G.W."/>
        </authorList>
    </citation>
    <scope>NUCLEOTIDE SEQUENCE</scope>
</reference>
<dbReference type="GO" id="GO:0033749">
    <property type="term" value="F:histone H4R3 demethylase activity"/>
    <property type="evidence" value="ECO:0007669"/>
    <property type="project" value="TreeGrafter"/>
</dbReference>
<feature type="region of interest" description="Disordered" evidence="12">
    <location>
        <begin position="325"/>
        <end position="376"/>
    </location>
</feature>
<dbReference type="GO" id="GO:0106140">
    <property type="term" value="F:P-TEFb complex binding"/>
    <property type="evidence" value="ECO:0007669"/>
    <property type="project" value="TreeGrafter"/>
</dbReference>
<dbReference type="FunFam" id="2.60.120.650:FF:000010">
    <property type="entry name" value="bifunctional arginine demethylase and lysyl-hydroxylase JMJD6 isoform X2"/>
    <property type="match status" value="1"/>
</dbReference>
<dbReference type="InterPro" id="IPR050910">
    <property type="entry name" value="JMJD6_ArgDemeth/LysHydrox"/>
</dbReference>
<dbReference type="PANTHER" id="PTHR12480">
    <property type="entry name" value="ARGININE DEMETHYLASE AND LYSYL-HYDROXYLASE JMJD"/>
    <property type="match status" value="1"/>
</dbReference>
<evidence type="ECO:0000259" key="13">
    <source>
        <dbReference type="PROSITE" id="PS51184"/>
    </source>
</evidence>
<evidence type="ECO:0000256" key="7">
    <source>
        <dbReference type="ARBA" id="ARBA00023004"/>
    </source>
</evidence>
<keyword evidence="10" id="KW-0539">Nucleus</keyword>
<dbReference type="GO" id="GO:0006909">
    <property type="term" value="P:phagocytosis"/>
    <property type="evidence" value="ECO:0007669"/>
    <property type="project" value="TreeGrafter"/>
</dbReference>
<evidence type="ECO:0000256" key="2">
    <source>
        <dbReference type="ARBA" id="ARBA00004123"/>
    </source>
</evidence>
<name>A0A922CD81_MANSE</name>
<evidence type="ECO:0000256" key="11">
    <source>
        <dbReference type="ARBA" id="ARBA00038068"/>
    </source>
</evidence>
<dbReference type="Pfam" id="PF02373">
    <property type="entry name" value="JmjC"/>
    <property type="match status" value="1"/>
</dbReference>
<dbReference type="SUPFAM" id="SSF51197">
    <property type="entry name" value="Clavaminate synthase-like"/>
    <property type="match status" value="1"/>
</dbReference>
<keyword evidence="3" id="KW-0479">Metal-binding</keyword>
<dbReference type="AlphaFoldDB" id="A0A922CD81"/>
<dbReference type="Proteomes" id="UP000791440">
    <property type="component" value="Unassembled WGS sequence"/>
</dbReference>
<feature type="compositionally biased region" description="Polar residues" evidence="12">
    <location>
        <begin position="325"/>
        <end position="334"/>
    </location>
</feature>
<evidence type="ECO:0000256" key="4">
    <source>
        <dbReference type="ARBA" id="ARBA00022853"/>
    </source>
</evidence>
<dbReference type="PROSITE" id="PS51184">
    <property type="entry name" value="JMJC"/>
    <property type="match status" value="1"/>
</dbReference>
<comment type="similarity">
    <text evidence="11">Belongs to the JMJD6 family.</text>
</comment>
<reference evidence="14" key="2">
    <citation type="submission" date="2020-12" db="EMBL/GenBank/DDBJ databases">
        <authorList>
            <person name="Kanost M."/>
        </authorList>
    </citation>
    <scope>NUCLEOTIDE SEQUENCE</scope>
</reference>
<accession>A0A922CD81</accession>
<gene>
    <name evidence="14" type="ORF">O3G_MSEX002069</name>
</gene>
<dbReference type="Gene3D" id="1.20.1280.270">
    <property type="match status" value="1"/>
</dbReference>
<evidence type="ECO:0000256" key="1">
    <source>
        <dbReference type="ARBA" id="ARBA00001954"/>
    </source>
</evidence>
<keyword evidence="8" id="KW-0805">Transcription regulation</keyword>
<evidence type="ECO:0000313" key="14">
    <source>
        <dbReference type="EMBL" id="KAG6441906.1"/>
    </source>
</evidence>